<dbReference type="PANTHER" id="PTHR34583:SF2">
    <property type="entry name" value="ANTIPORTER SUBUNIT MNHC2-RELATED"/>
    <property type="match status" value="1"/>
</dbReference>
<feature type="transmembrane region" description="Helical" evidence="7">
    <location>
        <begin position="75"/>
        <end position="96"/>
    </location>
</feature>
<dbReference type="Pfam" id="PF00420">
    <property type="entry name" value="Oxidored_q2"/>
    <property type="match status" value="1"/>
</dbReference>
<evidence type="ECO:0000256" key="1">
    <source>
        <dbReference type="ARBA" id="ARBA00004651"/>
    </source>
</evidence>
<reference evidence="8 9" key="1">
    <citation type="submission" date="2016-10" db="EMBL/GenBank/DDBJ databases">
        <authorList>
            <person name="de Groot N.N."/>
        </authorList>
    </citation>
    <scope>NUCLEOTIDE SEQUENCE [LARGE SCALE GENOMIC DNA]</scope>
    <source>
        <strain evidence="8 9">CGMCC 4.3519</strain>
    </source>
</reference>
<keyword evidence="9" id="KW-1185">Reference proteome</keyword>
<evidence type="ECO:0000256" key="5">
    <source>
        <dbReference type="ARBA" id="ARBA00022989"/>
    </source>
</evidence>
<comment type="subcellular location">
    <subcellularLocation>
        <location evidence="1">Cell membrane</location>
        <topology evidence="1">Multi-pass membrane protein</topology>
    </subcellularLocation>
</comment>
<dbReference type="InterPro" id="IPR050601">
    <property type="entry name" value="CPA3_antiporter_subunitC"/>
</dbReference>
<dbReference type="PANTHER" id="PTHR34583">
    <property type="entry name" value="ANTIPORTER SUBUNIT MNHC2-RELATED"/>
    <property type="match status" value="1"/>
</dbReference>
<comment type="similarity">
    <text evidence="2">Belongs to the CPA3 antiporters (TC 2.A.63) subunit C family.</text>
</comment>
<dbReference type="Gene3D" id="1.10.287.3510">
    <property type="match status" value="1"/>
</dbReference>
<dbReference type="NCBIfam" id="NF005929">
    <property type="entry name" value="PRK07946.1"/>
    <property type="match status" value="1"/>
</dbReference>
<evidence type="ECO:0000256" key="2">
    <source>
        <dbReference type="ARBA" id="ARBA00010388"/>
    </source>
</evidence>
<dbReference type="InterPro" id="IPR039428">
    <property type="entry name" value="NUOK/Mnh_C1-like"/>
</dbReference>
<keyword evidence="3" id="KW-1003">Cell membrane</keyword>
<proteinExistence type="inferred from homology"/>
<organism evidence="8 9">
    <name type="scientific">Streptomyces radiopugnans</name>
    <dbReference type="NCBI Taxonomy" id="403935"/>
    <lineage>
        <taxon>Bacteria</taxon>
        <taxon>Bacillati</taxon>
        <taxon>Actinomycetota</taxon>
        <taxon>Actinomycetes</taxon>
        <taxon>Kitasatosporales</taxon>
        <taxon>Streptomycetaceae</taxon>
        <taxon>Streptomyces</taxon>
    </lineage>
</organism>
<evidence type="ECO:0000313" key="9">
    <source>
        <dbReference type="Proteomes" id="UP000199055"/>
    </source>
</evidence>
<gene>
    <name evidence="8" type="ORF">SAMN05216481_10291</name>
</gene>
<dbReference type="EMBL" id="FOET01000002">
    <property type="protein sequence ID" value="SEP81928.1"/>
    <property type="molecule type" value="Genomic_DNA"/>
</dbReference>
<evidence type="ECO:0000256" key="7">
    <source>
        <dbReference type="SAM" id="Phobius"/>
    </source>
</evidence>
<keyword evidence="6 7" id="KW-0472">Membrane</keyword>
<dbReference type="RefSeq" id="WP_177213889.1">
    <property type="nucleotide sequence ID" value="NZ_FOET01000002.1"/>
</dbReference>
<protein>
    <submittedName>
        <fullName evidence="8">Multicomponent Na+:H+ antiporter subunit C</fullName>
    </submittedName>
</protein>
<name>A0A1H9B127_9ACTN</name>
<feature type="transmembrane region" description="Helical" evidence="7">
    <location>
        <begin position="6"/>
        <end position="24"/>
    </location>
</feature>
<evidence type="ECO:0000256" key="4">
    <source>
        <dbReference type="ARBA" id="ARBA00022692"/>
    </source>
</evidence>
<accession>A0A1H9B127</accession>
<evidence type="ECO:0000313" key="8">
    <source>
        <dbReference type="EMBL" id="SEP81928.1"/>
    </source>
</evidence>
<dbReference type="GO" id="GO:0005886">
    <property type="term" value="C:plasma membrane"/>
    <property type="evidence" value="ECO:0007669"/>
    <property type="project" value="UniProtKB-SubCell"/>
</dbReference>
<sequence length="123" mass="13316">MRALDLTTALVVGGLFAVGFHLLLQRSLMRLLFGFLVLGHSTNLLVLMAAGPPGDPPITGEGHAPETFADPLPQAMALTAIVITFGVTVLLLALVYRSWRIQGHDEVRDDVEDRRVGEEVLES</sequence>
<dbReference type="AlphaFoldDB" id="A0A1H9B127"/>
<dbReference type="STRING" id="403935.SAMN05216481_10291"/>
<dbReference type="Proteomes" id="UP000199055">
    <property type="component" value="Unassembled WGS sequence"/>
</dbReference>
<evidence type="ECO:0000256" key="6">
    <source>
        <dbReference type="ARBA" id="ARBA00023136"/>
    </source>
</evidence>
<keyword evidence="5 7" id="KW-1133">Transmembrane helix</keyword>
<feature type="transmembrane region" description="Helical" evidence="7">
    <location>
        <begin position="31"/>
        <end position="50"/>
    </location>
</feature>
<keyword evidence="4 7" id="KW-0812">Transmembrane</keyword>
<evidence type="ECO:0000256" key="3">
    <source>
        <dbReference type="ARBA" id="ARBA00022475"/>
    </source>
</evidence>